<organism evidence="3 4">
    <name type="scientific">Metallococcus carri</name>
    <dbReference type="NCBI Taxonomy" id="1656884"/>
    <lineage>
        <taxon>Bacteria</taxon>
        <taxon>Bacillati</taxon>
        <taxon>Actinomycetota</taxon>
        <taxon>Actinomycetes</taxon>
        <taxon>Micrococcales</taxon>
        <taxon>Dermacoccaceae</taxon>
        <taxon>Metallococcus</taxon>
    </lineage>
</organism>
<comment type="caution">
    <text evidence="3">The sequence shown here is derived from an EMBL/GenBank/DDBJ whole genome shotgun (WGS) entry which is preliminary data.</text>
</comment>
<name>A0A967B7C3_9MICO</name>
<sequence length="201" mass="19101">MRTSAVGGTGPGVTATTAGAPGSGLAGATARSPAGGASSAPTTVVVHVVGQVRRPGVVSLRVGARVSDAVQAAGGALPSADLTNLNLARVLTDGEQIRVPKPGEVVTPPPVPGGGAGAGAGAGGGGAGAGSGGSAGPTAPVNLNTADETALDTLPGVGPVLASRIVQWRTANGRFTSVDELGEVSGIGDKLLEQLRPLVTV</sequence>
<dbReference type="InterPro" id="IPR019554">
    <property type="entry name" value="Soluble_ligand-bd"/>
</dbReference>
<feature type="compositionally biased region" description="Low complexity" evidence="1">
    <location>
        <begin position="26"/>
        <end position="39"/>
    </location>
</feature>
<dbReference type="GO" id="GO:0015627">
    <property type="term" value="C:type II protein secretion system complex"/>
    <property type="evidence" value="ECO:0007669"/>
    <property type="project" value="TreeGrafter"/>
</dbReference>
<dbReference type="AlphaFoldDB" id="A0A967B7C3"/>
<evidence type="ECO:0000313" key="3">
    <source>
        <dbReference type="EMBL" id="NHN56081.1"/>
    </source>
</evidence>
<feature type="region of interest" description="Disordered" evidence="1">
    <location>
        <begin position="100"/>
        <end position="140"/>
    </location>
</feature>
<dbReference type="PANTHER" id="PTHR21180">
    <property type="entry name" value="ENDONUCLEASE/EXONUCLEASE/PHOSPHATASE FAMILY DOMAIN-CONTAINING PROTEIN 1"/>
    <property type="match status" value="1"/>
</dbReference>
<dbReference type="InterPro" id="IPR051675">
    <property type="entry name" value="Endo/Exo/Phosphatase_dom_1"/>
</dbReference>
<protein>
    <submittedName>
        <fullName evidence="3">ComEA family DNA-binding protein</fullName>
    </submittedName>
</protein>
<dbReference type="EMBL" id="JAAOIV010000006">
    <property type="protein sequence ID" value="NHN56081.1"/>
    <property type="molecule type" value="Genomic_DNA"/>
</dbReference>
<dbReference type="Pfam" id="PF10531">
    <property type="entry name" value="SLBB"/>
    <property type="match status" value="1"/>
</dbReference>
<dbReference type="PANTHER" id="PTHR21180:SF32">
    <property type="entry name" value="ENDONUCLEASE_EXONUCLEASE_PHOSPHATASE FAMILY DOMAIN-CONTAINING PROTEIN 1"/>
    <property type="match status" value="1"/>
</dbReference>
<feature type="compositionally biased region" description="Low complexity" evidence="1">
    <location>
        <begin position="1"/>
        <end position="20"/>
    </location>
</feature>
<feature type="compositionally biased region" description="Gly residues" evidence="1">
    <location>
        <begin position="113"/>
        <end position="135"/>
    </location>
</feature>
<dbReference type="Gene3D" id="3.10.560.10">
    <property type="entry name" value="Outer membrane lipoprotein wza domain like"/>
    <property type="match status" value="1"/>
</dbReference>
<proteinExistence type="predicted"/>
<evidence type="ECO:0000256" key="1">
    <source>
        <dbReference type="SAM" id="MobiDB-lite"/>
    </source>
</evidence>
<accession>A0A967B7C3</accession>
<dbReference type="Proteomes" id="UP000744769">
    <property type="component" value="Unassembled WGS sequence"/>
</dbReference>
<dbReference type="InterPro" id="IPR010994">
    <property type="entry name" value="RuvA_2-like"/>
</dbReference>
<keyword evidence="3" id="KW-0238">DNA-binding</keyword>
<gene>
    <name evidence="3" type="ORF">G9U51_09865</name>
</gene>
<dbReference type="Gene3D" id="1.10.150.320">
    <property type="entry name" value="Photosystem II 12 kDa extrinsic protein"/>
    <property type="match status" value="1"/>
</dbReference>
<dbReference type="SUPFAM" id="SSF47781">
    <property type="entry name" value="RuvA domain 2-like"/>
    <property type="match status" value="1"/>
</dbReference>
<evidence type="ECO:0000313" key="4">
    <source>
        <dbReference type="Proteomes" id="UP000744769"/>
    </source>
</evidence>
<reference evidence="3" key="1">
    <citation type="submission" date="2020-03" db="EMBL/GenBank/DDBJ databases">
        <title>Draft sequencing of Calidifontibacter sp. DB0510.</title>
        <authorList>
            <person name="Kim D.-U."/>
        </authorList>
    </citation>
    <scope>NUCLEOTIDE SEQUENCE</scope>
    <source>
        <strain evidence="3">DB0510</strain>
    </source>
</reference>
<feature type="region of interest" description="Disordered" evidence="1">
    <location>
        <begin position="1"/>
        <end position="39"/>
    </location>
</feature>
<evidence type="ECO:0000259" key="2">
    <source>
        <dbReference type="Pfam" id="PF10531"/>
    </source>
</evidence>
<keyword evidence="4" id="KW-1185">Reference proteome</keyword>
<dbReference type="Pfam" id="PF12836">
    <property type="entry name" value="HHH_3"/>
    <property type="match status" value="1"/>
</dbReference>
<dbReference type="GO" id="GO:0015628">
    <property type="term" value="P:protein secretion by the type II secretion system"/>
    <property type="evidence" value="ECO:0007669"/>
    <property type="project" value="TreeGrafter"/>
</dbReference>
<feature type="domain" description="Soluble ligand binding" evidence="2">
    <location>
        <begin position="45"/>
        <end position="99"/>
    </location>
</feature>
<dbReference type="GO" id="GO:0003677">
    <property type="term" value="F:DNA binding"/>
    <property type="evidence" value="ECO:0007669"/>
    <property type="project" value="UniProtKB-KW"/>
</dbReference>